<feature type="domain" description="DUF3496" evidence="3">
    <location>
        <begin position="304"/>
        <end position="356"/>
    </location>
</feature>
<dbReference type="AlphaFoldDB" id="A0A5F4VRE1"/>
<dbReference type="PANTHER" id="PTHR24147:SF63">
    <property type="entry name" value="ANKYRIN REPEAT DOMAIN-CONTAINING PROTEIN 30A"/>
    <property type="match status" value="1"/>
</dbReference>
<sequence>MLQEEIDRLRLEIDTKEIRNQQKENKYLEDIEIVKAKNDFLQNALKQKEETLTTTISQYSVQLEVLTAENERLRSELEAKNQNQEALETEIESYHCRLAAAIQDCDQHQASKRDAELSFERAREEWLHLKEKLNFDTSNLNDKNEMLSKKLSNAENEIRSLKMKHRHIKDALREKTLVLEGIQNEEGKVNRHIQKQDPLEERLSQIQNENLLLQQQLDEAHKKADNQEKIINIQEQLIATVKNQAESKKQHLLLEQKNNMLVNKVNYLEERLYEYEKKKAERNIQKILQEKLQRLTEESNASMKSQMGLRIKDLKFEVYKAKTSQADYNTTELETYEKLYLEQLKLRESTLDELSK</sequence>
<dbReference type="Ensembl" id="ENSCJAT00000098399.2">
    <property type="protein sequence ID" value="ENSCJAP00000068077.2"/>
    <property type="gene ID" value="ENSCJAG00000060946.2"/>
</dbReference>
<feature type="domain" description="CCDC144C-like coiled-coil" evidence="4">
    <location>
        <begin position="1"/>
        <end position="292"/>
    </location>
</feature>
<dbReference type="Pfam" id="PF12001">
    <property type="entry name" value="DUF3496"/>
    <property type="match status" value="1"/>
</dbReference>
<dbReference type="InterPro" id="IPR039497">
    <property type="entry name" value="CC144C-like_CC_dom"/>
</dbReference>
<evidence type="ECO:0000259" key="3">
    <source>
        <dbReference type="Pfam" id="PF12001"/>
    </source>
</evidence>
<evidence type="ECO:0000256" key="1">
    <source>
        <dbReference type="ARBA" id="ARBA00023054"/>
    </source>
</evidence>
<evidence type="ECO:0000256" key="2">
    <source>
        <dbReference type="SAM" id="Coils"/>
    </source>
</evidence>
<evidence type="ECO:0000313" key="5">
    <source>
        <dbReference type="Ensembl" id="ENSCJAP00000068077.2"/>
    </source>
</evidence>
<proteinExistence type="predicted"/>
<dbReference type="Proteomes" id="UP000008225">
    <property type="component" value="Chromosome 20"/>
</dbReference>
<dbReference type="InParanoid" id="A0A5F4VRE1"/>
<keyword evidence="1 2" id="KW-0175">Coiled coil</keyword>
<organism evidence="5 6">
    <name type="scientific">Callithrix jacchus</name>
    <name type="common">White-tufted-ear marmoset</name>
    <name type="synonym">Simia Jacchus</name>
    <dbReference type="NCBI Taxonomy" id="9483"/>
    <lineage>
        <taxon>Eukaryota</taxon>
        <taxon>Metazoa</taxon>
        <taxon>Chordata</taxon>
        <taxon>Craniata</taxon>
        <taxon>Vertebrata</taxon>
        <taxon>Euteleostomi</taxon>
        <taxon>Mammalia</taxon>
        <taxon>Eutheria</taxon>
        <taxon>Euarchontoglires</taxon>
        <taxon>Primates</taxon>
        <taxon>Haplorrhini</taxon>
        <taxon>Platyrrhini</taxon>
        <taxon>Cebidae</taxon>
        <taxon>Callitrichinae</taxon>
        <taxon>Callithrix</taxon>
        <taxon>Callithrix</taxon>
    </lineage>
</organism>
<dbReference type="InterPro" id="IPR021885">
    <property type="entry name" value="DUF3496"/>
</dbReference>
<feature type="coiled-coil region" evidence="2">
    <location>
        <begin position="270"/>
        <end position="298"/>
    </location>
</feature>
<feature type="coiled-coil region" evidence="2">
    <location>
        <begin position="203"/>
        <end position="237"/>
    </location>
</feature>
<evidence type="ECO:0000259" key="4">
    <source>
        <dbReference type="Pfam" id="PF14915"/>
    </source>
</evidence>
<name>A0A5F4VRE1_CALJA</name>
<feature type="coiled-coil region" evidence="2">
    <location>
        <begin position="6"/>
        <end position="171"/>
    </location>
</feature>
<reference evidence="5" key="2">
    <citation type="submission" date="2025-08" db="UniProtKB">
        <authorList>
            <consortium name="Ensembl"/>
        </authorList>
    </citation>
    <scope>IDENTIFICATION</scope>
</reference>
<dbReference type="GeneTree" id="ENSGT00940000162459"/>
<evidence type="ECO:0000313" key="6">
    <source>
        <dbReference type="Proteomes" id="UP000008225"/>
    </source>
</evidence>
<evidence type="ECO:0008006" key="7">
    <source>
        <dbReference type="Google" id="ProtNLM"/>
    </source>
</evidence>
<dbReference type="STRING" id="9483.ENSCJAP00000068077"/>
<keyword evidence="6" id="KW-1185">Reference proteome</keyword>
<accession>A0A5F4VRE1</accession>
<dbReference type="PANTHER" id="PTHR24147">
    <property type="entry name" value="ANKYRIN REPEAT DOMAIN 36-RELATED"/>
    <property type="match status" value="1"/>
</dbReference>
<reference evidence="5" key="1">
    <citation type="submission" date="2009-03" db="EMBL/GenBank/DDBJ databases">
        <authorList>
            <person name="Warren W."/>
            <person name="Ye L."/>
            <person name="Minx P."/>
            <person name="Worley K."/>
            <person name="Gibbs R."/>
            <person name="Wilson R.K."/>
        </authorList>
    </citation>
    <scope>NUCLEOTIDE SEQUENCE [LARGE SCALE GENOMIC DNA]</scope>
</reference>
<dbReference type="InterPro" id="IPR050657">
    <property type="entry name" value="Ankyrin_repeat_domain"/>
</dbReference>
<reference evidence="5" key="3">
    <citation type="submission" date="2025-09" db="UniProtKB">
        <authorList>
            <consortium name="Ensembl"/>
        </authorList>
    </citation>
    <scope>IDENTIFICATION</scope>
</reference>
<protein>
    <recommendedName>
        <fullName evidence="7">CCDC144C-like coiled-coil domain-containing protein</fullName>
    </recommendedName>
</protein>
<dbReference type="Pfam" id="PF14915">
    <property type="entry name" value="CCDC144C"/>
    <property type="match status" value="1"/>
</dbReference>